<dbReference type="EMBL" id="CAJVPI010002656">
    <property type="protein sequence ID" value="CAG8647272.1"/>
    <property type="molecule type" value="Genomic_DNA"/>
</dbReference>
<gene>
    <name evidence="1" type="ORF">PBRASI_LOCUS10092</name>
</gene>
<proteinExistence type="predicted"/>
<name>A0A9N9DPP6_9GLOM</name>
<reference evidence="1" key="1">
    <citation type="submission" date="2021-06" db="EMBL/GenBank/DDBJ databases">
        <authorList>
            <person name="Kallberg Y."/>
            <person name="Tangrot J."/>
            <person name="Rosling A."/>
        </authorList>
    </citation>
    <scope>NUCLEOTIDE SEQUENCE</scope>
    <source>
        <strain evidence="1">BR232B</strain>
    </source>
</reference>
<keyword evidence="2" id="KW-1185">Reference proteome</keyword>
<feature type="non-terminal residue" evidence="1">
    <location>
        <position position="310"/>
    </location>
</feature>
<protein>
    <submittedName>
        <fullName evidence="1">5919_t:CDS:1</fullName>
    </submittedName>
</protein>
<accession>A0A9N9DPP6</accession>
<dbReference type="AlphaFoldDB" id="A0A9N9DPP6"/>
<sequence length="310" mass="34904">MVHPSLCTTPALVRTGVEMETRNPSRNLHLYRHRMIPVLSIAHASSVVRTGVDDHKHGGMVALTDNRKLDQVFEVLIMTERSDVYLLLTSTYKIDPHSTILHPQHNRQSTGTYPQGCPSLESVGGDCWLEKSDVMSIFKWYETNTSNISKRLQESRGTGRLLMAVEGDGGRSTMYVAVSLFDNKHPIKSITSSSICMAGRKKMRNGSKEHLLIECLLSCLFAGQDDVIATHKEGRDHGKTGYLADPIAMRYHRTFGMKACIIEFLYILKTLHIMLTDERKILKHPLPCGFRYKQPSSNIGLSICHRIRGL</sequence>
<evidence type="ECO:0000313" key="2">
    <source>
        <dbReference type="Proteomes" id="UP000789739"/>
    </source>
</evidence>
<organism evidence="1 2">
    <name type="scientific">Paraglomus brasilianum</name>
    <dbReference type="NCBI Taxonomy" id="144538"/>
    <lineage>
        <taxon>Eukaryota</taxon>
        <taxon>Fungi</taxon>
        <taxon>Fungi incertae sedis</taxon>
        <taxon>Mucoromycota</taxon>
        <taxon>Glomeromycotina</taxon>
        <taxon>Glomeromycetes</taxon>
        <taxon>Paraglomerales</taxon>
        <taxon>Paraglomeraceae</taxon>
        <taxon>Paraglomus</taxon>
    </lineage>
</organism>
<evidence type="ECO:0000313" key="1">
    <source>
        <dbReference type="EMBL" id="CAG8647272.1"/>
    </source>
</evidence>
<dbReference type="Proteomes" id="UP000789739">
    <property type="component" value="Unassembled WGS sequence"/>
</dbReference>
<comment type="caution">
    <text evidence="1">The sequence shown here is derived from an EMBL/GenBank/DDBJ whole genome shotgun (WGS) entry which is preliminary data.</text>
</comment>